<accession>A0A6J4K4R4</accession>
<protein>
    <submittedName>
        <fullName evidence="2">Uncharacterized protein</fullName>
    </submittedName>
</protein>
<reference evidence="2" key="1">
    <citation type="submission" date="2020-02" db="EMBL/GenBank/DDBJ databases">
        <authorList>
            <person name="Meier V. D."/>
        </authorList>
    </citation>
    <scope>NUCLEOTIDE SEQUENCE</scope>
    <source>
        <strain evidence="2">AVDCRST_MAG93</strain>
    </source>
</reference>
<proteinExistence type="predicted"/>
<organism evidence="2">
    <name type="scientific">uncultured Chloroflexia bacterium</name>
    <dbReference type="NCBI Taxonomy" id="1672391"/>
    <lineage>
        <taxon>Bacteria</taxon>
        <taxon>Bacillati</taxon>
        <taxon>Chloroflexota</taxon>
        <taxon>Chloroflexia</taxon>
        <taxon>environmental samples</taxon>
    </lineage>
</organism>
<gene>
    <name evidence="2" type="ORF">AVDCRST_MAG93-4222</name>
</gene>
<dbReference type="EMBL" id="CADCTR010001422">
    <property type="protein sequence ID" value="CAA9295469.1"/>
    <property type="molecule type" value="Genomic_DNA"/>
</dbReference>
<dbReference type="AlphaFoldDB" id="A0A6J4K4R4"/>
<name>A0A6J4K4R4_9CHLR</name>
<evidence type="ECO:0000256" key="1">
    <source>
        <dbReference type="SAM" id="MobiDB-lite"/>
    </source>
</evidence>
<feature type="region of interest" description="Disordered" evidence="1">
    <location>
        <begin position="1"/>
        <end position="22"/>
    </location>
</feature>
<sequence length="50" mass="5341">MSMFGRGHSIIATPSGIGSTSSTAPCLPCLTSPTPERISEFFQTRLLRCP</sequence>
<evidence type="ECO:0000313" key="2">
    <source>
        <dbReference type="EMBL" id="CAA9295469.1"/>
    </source>
</evidence>